<keyword evidence="9" id="KW-1185">Reference proteome</keyword>
<dbReference type="PANTHER" id="PTHR10629:SF52">
    <property type="entry name" value="DNA (CYTOSINE-5)-METHYLTRANSFERASE 1"/>
    <property type="match status" value="1"/>
</dbReference>
<dbReference type="Gene3D" id="3.90.120.10">
    <property type="entry name" value="DNA Methylase, subunit A, domain 2"/>
    <property type="match status" value="1"/>
</dbReference>
<organism evidence="8 9">
    <name type="scientific">Faecalibacterium intestinale</name>
    <dbReference type="NCBI Taxonomy" id="3133155"/>
    <lineage>
        <taxon>Bacteria</taxon>
        <taxon>Bacillati</taxon>
        <taxon>Bacillota</taxon>
        <taxon>Clostridia</taxon>
        <taxon>Eubacteriales</taxon>
        <taxon>Oscillospiraceae</taxon>
        <taxon>Faecalibacterium</taxon>
    </lineage>
</organism>
<evidence type="ECO:0000313" key="9">
    <source>
        <dbReference type="Proteomes" id="UP001465119"/>
    </source>
</evidence>
<dbReference type="PROSITE" id="PS00095">
    <property type="entry name" value="C5_MTASE_2"/>
    <property type="match status" value="1"/>
</dbReference>
<evidence type="ECO:0000256" key="4">
    <source>
        <dbReference type="ARBA" id="ARBA00022747"/>
    </source>
</evidence>
<keyword evidence="2 5" id="KW-0808">Transferase</keyword>
<dbReference type="PROSITE" id="PS00094">
    <property type="entry name" value="C5_MTASE_1"/>
    <property type="match status" value="1"/>
</dbReference>
<name>A0ABV1C339_9FIRM</name>
<dbReference type="GO" id="GO:0032259">
    <property type="term" value="P:methylation"/>
    <property type="evidence" value="ECO:0007669"/>
    <property type="project" value="UniProtKB-KW"/>
</dbReference>
<dbReference type="PRINTS" id="PR00105">
    <property type="entry name" value="C5METTRFRASE"/>
</dbReference>
<dbReference type="GO" id="GO:0008168">
    <property type="term" value="F:methyltransferase activity"/>
    <property type="evidence" value="ECO:0007669"/>
    <property type="project" value="UniProtKB-KW"/>
</dbReference>
<evidence type="ECO:0000256" key="7">
    <source>
        <dbReference type="RuleBase" id="RU000417"/>
    </source>
</evidence>
<dbReference type="Pfam" id="PF00145">
    <property type="entry name" value="DNA_methylase"/>
    <property type="match status" value="1"/>
</dbReference>
<evidence type="ECO:0000256" key="1">
    <source>
        <dbReference type="ARBA" id="ARBA00022603"/>
    </source>
</evidence>
<keyword evidence="1 5" id="KW-0489">Methyltransferase</keyword>
<dbReference type="InterPro" id="IPR050390">
    <property type="entry name" value="C5-Methyltransferase"/>
</dbReference>
<dbReference type="InterPro" id="IPR029063">
    <property type="entry name" value="SAM-dependent_MTases_sf"/>
</dbReference>
<protein>
    <recommendedName>
        <fullName evidence="7">Cytosine-specific methyltransferase</fullName>
        <ecNumber evidence="7">2.1.1.37</ecNumber>
    </recommendedName>
</protein>
<feature type="active site" evidence="5">
    <location>
        <position position="76"/>
    </location>
</feature>
<evidence type="ECO:0000256" key="3">
    <source>
        <dbReference type="ARBA" id="ARBA00022691"/>
    </source>
</evidence>
<dbReference type="InterPro" id="IPR001525">
    <property type="entry name" value="C5_MeTfrase"/>
</dbReference>
<evidence type="ECO:0000313" key="8">
    <source>
        <dbReference type="EMBL" id="MEQ2385980.1"/>
    </source>
</evidence>
<dbReference type="InterPro" id="IPR018117">
    <property type="entry name" value="C5_DNA_meth_AS"/>
</dbReference>
<dbReference type="Proteomes" id="UP001465119">
    <property type="component" value="Unassembled WGS sequence"/>
</dbReference>
<dbReference type="Gene3D" id="3.40.50.150">
    <property type="entry name" value="Vaccinia Virus protein VP39"/>
    <property type="match status" value="1"/>
</dbReference>
<sequence>MKRPLTCVEICAGAGGQALGLAMAGFVHVALIEYEQSYCNVLKANRPEWNVICADVHDFDGTPYKGVDLLAGGVPCPPFSIAGKQLGKDDERDLFPEAIRLIKEIHPRAVMLENVRGFLDPGFDEYREHIFSSIQQLGYVTHIKLLNASDYGVPQLRPRVVIIGIRKDQCGAFAYPEERSGEAPSVGETLYDLMAQSGWKGAKKWASGANKIAPTLVGGSKKHGGPDLGPTRARTAWAELGVDGRGIANEAPSPDFEGMPRLTSRMMARIQGFPDTWTFGNKKTIACRMIGNAFPPPVAQAVGIKIKECLDYGCVDCQSKVSVS</sequence>
<reference evidence="8 9" key="1">
    <citation type="submission" date="2024-03" db="EMBL/GenBank/DDBJ databases">
        <title>Human intestinal bacterial collection.</title>
        <authorList>
            <person name="Pauvert C."/>
            <person name="Hitch T.C.A."/>
            <person name="Clavel T."/>
        </authorList>
    </citation>
    <scope>NUCLEOTIDE SEQUENCE [LARGE SCALE GENOMIC DNA]</scope>
    <source>
        <strain evidence="8 9">CLA-AA-H281</strain>
    </source>
</reference>
<dbReference type="EMBL" id="JBBMEN010000010">
    <property type="protein sequence ID" value="MEQ2385980.1"/>
    <property type="molecule type" value="Genomic_DNA"/>
</dbReference>
<dbReference type="SUPFAM" id="SSF53335">
    <property type="entry name" value="S-adenosyl-L-methionine-dependent methyltransferases"/>
    <property type="match status" value="1"/>
</dbReference>
<evidence type="ECO:0000256" key="5">
    <source>
        <dbReference type="PROSITE-ProRule" id="PRU01016"/>
    </source>
</evidence>
<dbReference type="RefSeq" id="WP_349186484.1">
    <property type="nucleotide sequence ID" value="NZ_JBBMEN010000010.1"/>
</dbReference>
<comment type="catalytic activity">
    <reaction evidence="7">
        <text>a 2'-deoxycytidine in DNA + S-adenosyl-L-methionine = a 5-methyl-2'-deoxycytidine in DNA + S-adenosyl-L-homocysteine + H(+)</text>
        <dbReference type="Rhea" id="RHEA:13681"/>
        <dbReference type="Rhea" id="RHEA-COMP:11369"/>
        <dbReference type="Rhea" id="RHEA-COMP:11370"/>
        <dbReference type="ChEBI" id="CHEBI:15378"/>
        <dbReference type="ChEBI" id="CHEBI:57856"/>
        <dbReference type="ChEBI" id="CHEBI:59789"/>
        <dbReference type="ChEBI" id="CHEBI:85452"/>
        <dbReference type="ChEBI" id="CHEBI:85454"/>
        <dbReference type="EC" id="2.1.1.37"/>
    </reaction>
</comment>
<dbReference type="PROSITE" id="PS51679">
    <property type="entry name" value="SAM_MT_C5"/>
    <property type="match status" value="1"/>
</dbReference>
<dbReference type="InterPro" id="IPR031303">
    <property type="entry name" value="C5_meth_CS"/>
</dbReference>
<dbReference type="PANTHER" id="PTHR10629">
    <property type="entry name" value="CYTOSINE-SPECIFIC METHYLTRANSFERASE"/>
    <property type="match status" value="1"/>
</dbReference>
<evidence type="ECO:0000256" key="6">
    <source>
        <dbReference type="RuleBase" id="RU000416"/>
    </source>
</evidence>
<comment type="similarity">
    <text evidence="5 6">Belongs to the class I-like SAM-binding methyltransferase superfamily. C5-methyltransferase family.</text>
</comment>
<proteinExistence type="inferred from homology"/>
<keyword evidence="4" id="KW-0680">Restriction system</keyword>
<accession>A0ABV1C339</accession>
<evidence type="ECO:0000256" key="2">
    <source>
        <dbReference type="ARBA" id="ARBA00022679"/>
    </source>
</evidence>
<dbReference type="EC" id="2.1.1.37" evidence="7"/>
<dbReference type="CDD" id="cd00315">
    <property type="entry name" value="Cyt_C5_DNA_methylase"/>
    <property type="match status" value="1"/>
</dbReference>
<keyword evidence="3 5" id="KW-0949">S-adenosyl-L-methionine</keyword>
<comment type="caution">
    <text evidence="8">The sequence shown here is derived from an EMBL/GenBank/DDBJ whole genome shotgun (WGS) entry which is preliminary data.</text>
</comment>
<gene>
    <name evidence="8" type="ORF">WMO20_08580</name>
</gene>
<dbReference type="NCBIfam" id="TIGR00675">
    <property type="entry name" value="dcm"/>
    <property type="match status" value="1"/>
</dbReference>